<reference evidence="2" key="1">
    <citation type="submission" date="2019-08" db="EMBL/GenBank/DDBJ databases">
        <authorList>
            <person name="Kucharzyk K."/>
            <person name="Murdoch R.W."/>
            <person name="Higgins S."/>
            <person name="Loffler F."/>
        </authorList>
    </citation>
    <scope>NUCLEOTIDE SEQUENCE</scope>
</reference>
<evidence type="ECO:0000313" key="2">
    <source>
        <dbReference type="EMBL" id="MPL58534.1"/>
    </source>
</evidence>
<protein>
    <submittedName>
        <fullName evidence="2">Uncharacterized protein</fullName>
    </submittedName>
</protein>
<comment type="caution">
    <text evidence="2">The sequence shown here is derived from an EMBL/GenBank/DDBJ whole genome shotgun (WGS) entry which is preliminary data.</text>
</comment>
<accession>A0A644SV91</accession>
<name>A0A644SV91_9ZZZZ</name>
<keyword evidence="1" id="KW-0472">Membrane</keyword>
<sequence>MQYLSILIAILAAVHAYSFAQWLKDNDNKVGAYGVYVMIILGLALPIYRLFQNA</sequence>
<gene>
    <name evidence="2" type="ORF">SDC9_04068</name>
</gene>
<keyword evidence="1" id="KW-1133">Transmembrane helix</keyword>
<proteinExistence type="predicted"/>
<keyword evidence="1" id="KW-0812">Transmembrane</keyword>
<organism evidence="2">
    <name type="scientific">bioreactor metagenome</name>
    <dbReference type="NCBI Taxonomy" id="1076179"/>
    <lineage>
        <taxon>unclassified sequences</taxon>
        <taxon>metagenomes</taxon>
        <taxon>ecological metagenomes</taxon>
    </lineage>
</organism>
<evidence type="ECO:0000256" key="1">
    <source>
        <dbReference type="SAM" id="Phobius"/>
    </source>
</evidence>
<dbReference type="AlphaFoldDB" id="A0A644SV91"/>
<dbReference type="EMBL" id="VSSQ01000007">
    <property type="protein sequence ID" value="MPL58534.1"/>
    <property type="molecule type" value="Genomic_DNA"/>
</dbReference>
<feature type="transmembrane region" description="Helical" evidence="1">
    <location>
        <begin position="30"/>
        <end position="51"/>
    </location>
</feature>